<reference evidence="2 3" key="1">
    <citation type="journal article" date="2019" name="Commun. Biol.">
        <title>The bagworm genome reveals a unique fibroin gene that provides high tensile strength.</title>
        <authorList>
            <person name="Kono N."/>
            <person name="Nakamura H."/>
            <person name="Ohtoshi R."/>
            <person name="Tomita M."/>
            <person name="Numata K."/>
            <person name="Arakawa K."/>
        </authorList>
    </citation>
    <scope>NUCLEOTIDE SEQUENCE [LARGE SCALE GENOMIC DNA]</scope>
</reference>
<sequence length="170" mass="18255">MSSKAVSSRSPLCNEMRHRPSPRALPHPRYRTVPQELRKPRQPVHIPYLQCPAFQFIVHFWKTSDNCVVPSQGNIVGVSLRPPARGAAALRAAGGARGGRPAAQGSLFISGTRRCNNSTNDPGLALNSSTGLALDLNPGSVSDLDPDSAFDSNLALLLSPNIDSNIDYFP</sequence>
<feature type="region of interest" description="Disordered" evidence="1">
    <location>
        <begin position="1"/>
        <end position="28"/>
    </location>
</feature>
<organism evidence="2 3">
    <name type="scientific">Eumeta variegata</name>
    <name type="common">Bagworm moth</name>
    <name type="synonym">Eumeta japonica</name>
    <dbReference type="NCBI Taxonomy" id="151549"/>
    <lineage>
        <taxon>Eukaryota</taxon>
        <taxon>Metazoa</taxon>
        <taxon>Ecdysozoa</taxon>
        <taxon>Arthropoda</taxon>
        <taxon>Hexapoda</taxon>
        <taxon>Insecta</taxon>
        <taxon>Pterygota</taxon>
        <taxon>Neoptera</taxon>
        <taxon>Endopterygota</taxon>
        <taxon>Lepidoptera</taxon>
        <taxon>Glossata</taxon>
        <taxon>Ditrysia</taxon>
        <taxon>Tineoidea</taxon>
        <taxon>Psychidae</taxon>
        <taxon>Oiketicinae</taxon>
        <taxon>Eumeta</taxon>
    </lineage>
</organism>
<accession>A0A4C1WJF1</accession>
<evidence type="ECO:0000313" key="2">
    <source>
        <dbReference type="EMBL" id="GBP51361.1"/>
    </source>
</evidence>
<evidence type="ECO:0000313" key="3">
    <source>
        <dbReference type="Proteomes" id="UP000299102"/>
    </source>
</evidence>
<dbReference type="AlphaFoldDB" id="A0A4C1WJF1"/>
<evidence type="ECO:0000256" key="1">
    <source>
        <dbReference type="SAM" id="MobiDB-lite"/>
    </source>
</evidence>
<dbReference type="Proteomes" id="UP000299102">
    <property type="component" value="Unassembled WGS sequence"/>
</dbReference>
<feature type="compositionally biased region" description="Polar residues" evidence="1">
    <location>
        <begin position="1"/>
        <end position="11"/>
    </location>
</feature>
<name>A0A4C1WJF1_EUMVA</name>
<proteinExistence type="predicted"/>
<gene>
    <name evidence="2" type="ORF">EVAR_38755_1</name>
</gene>
<protein>
    <submittedName>
        <fullName evidence="2">Uncharacterized protein</fullName>
    </submittedName>
</protein>
<comment type="caution">
    <text evidence="2">The sequence shown here is derived from an EMBL/GenBank/DDBJ whole genome shotgun (WGS) entry which is preliminary data.</text>
</comment>
<dbReference type="EMBL" id="BGZK01000580">
    <property type="protein sequence ID" value="GBP51361.1"/>
    <property type="molecule type" value="Genomic_DNA"/>
</dbReference>
<keyword evidence="3" id="KW-1185">Reference proteome</keyword>